<dbReference type="EMBL" id="JAAIJQ010000099">
    <property type="protein sequence ID" value="NEV64588.1"/>
    <property type="molecule type" value="Genomic_DNA"/>
</dbReference>
<proteinExistence type="predicted"/>
<comment type="caution">
    <text evidence="1">The sequence shown here is derived from an EMBL/GenBank/DDBJ whole genome shotgun (WGS) entry which is preliminary data.</text>
</comment>
<sequence length="92" mass="10462">MGGPSHEDGVMIAVIGRLEKFRLPRTLDIKAKVDRGERLEDSEIAYLKRVLADAEQVKRLVDRRPDLQGLYTRVIGLYQDITQKALENERGA</sequence>
<dbReference type="Proteomes" id="UP000483379">
    <property type="component" value="Unassembled WGS sequence"/>
</dbReference>
<dbReference type="AlphaFoldDB" id="A0A6M0K458"/>
<dbReference type="RefSeq" id="WP_164455473.1">
    <property type="nucleotide sequence ID" value="NZ_JAAIJQ010000099.1"/>
</dbReference>
<protein>
    <submittedName>
        <fullName evidence="1">Uncharacterized protein</fullName>
    </submittedName>
</protein>
<gene>
    <name evidence="1" type="ORF">G3446_22420</name>
</gene>
<reference evidence="1 2" key="1">
    <citation type="submission" date="2020-02" db="EMBL/GenBank/DDBJ databases">
        <title>Genome sequences of Thiorhodococcus mannitoliphagus and Thiorhodococcus minor, purple sulfur photosynthetic bacteria in the gammaproteobacterial family, Chromatiaceae.</title>
        <authorList>
            <person name="Aviles F.A."/>
            <person name="Meyer T.E."/>
            <person name="Kyndt J.A."/>
        </authorList>
    </citation>
    <scope>NUCLEOTIDE SEQUENCE [LARGE SCALE GENOMIC DNA]</scope>
    <source>
        <strain evidence="1 2">DSM 11518</strain>
    </source>
</reference>
<keyword evidence="2" id="KW-1185">Reference proteome</keyword>
<name>A0A6M0K458_9GAMM</name>
<evidence type="ECO:0000313" key="2">
    <source>
        <dbReference type="Proteomes" id="UP000483379"/>
    </source>
</evidence>
<organism evidence="1 2">
    <name type="scientific">Thiorhodococcus minor</name>
    <dbReference type="NCBI Taxonomy" id="57489"/>
    <lineage>
        <taxon>Bacteria</taxon>
        <taxon>Pseudomonadati</taxon>
        <taxon>Pseudomonadota</taxon>
        <taxon>Gammaproteobacteria</taxon>
        <taxon>Chromatiales</taxon>
        <taxon>Chromatiaceae</taxon>
        <taxon>Thiorhodococcus</taxon>
    </lineage>
</organism>
<accession>A0A6M0K458</accession>
<evidence type="ECO:0000313" key="1">
    <source>
        <dbReference type="EMBL" id="NEV64588.1"/>
    </source>
</evidence>